<dbReference type="Proteomes" id="UP000800097">
    <property type="component" value="Unassembled WGS sequence"/>
</dbReference>
<evidence type="ECO:0000313" key="2">
    <source>
        <dbReference type="EMBL" id="KAF2278399.1"/>
    </source>
</evidence>
<name>A0A6A6JTS0_WESOR</name>
<keyword evidence="1" id="KW-0812">Transmembrane</keyword>
<organism evidence="2 3">
    <name type="scientific">Westerdykella ornata</name>
    <dbReference type="NCBI Taxonomy" id="318751"/>
    <lineage>
        <taxon>Eukaryota</taxon>
        <taxon>Fungi</taxon>
        <taxon>Dikarya</taxon>
        <taxon>Ascomycota</taxon>
        <taxon>Pezizomycotina</taxon>
        <taxon>Dothideomycetes</taxon>
        <taxon>Pleosporomycetidae</taxon>
        <taxon>Pleosporales</taxon>
        <taxon>Sporormiaceae</taxon>
        <taxon>Westerdykella</taxon>
    </lineage>
</organism>
<keyword evidence="1" id="KW-0472">Membrane</keyword>
<evidence type="ECO:0000256" key="1">
    <source>
        <dbReference type="SAM" id="Phobius"/>
    </source>
</evidence>
<dbReference type="AlphaFoldDB" id="A0A6A6JTS0"/>
<keyword evidence="3" id="KW-1185">Reference proteome</keyword>
<proteinExistence type="predicted"/>
<keyword evidence="1" id="KW-1133">Transmembrane helix</keyword>
<feature type="transmembrane region" description="Helical" evidence="1">
    <location>
        <begin position="17"/>
        <end position="35"/>
    </location>
</feature>
<dbReference type="GeneID" id="54547332"/>
<gene>
    <name evidence="2" type="ORF">EI97DRAFT_252238</name>
</gene>
<accession>A0A6A6JTS0</accession>
<evidence type="ECO:0000313" key="3">
    <source>
        <dbReference type="Proteomes" id="UP000800097"/>
    </source>
</evidence>
<sequence length="126" mass="14735">MVMSRDDTRCLFSSSPLFFPLFRFAFGFFSFGHFLGRRMALASRVNGWGQRDRRVYMVLTPSVRVMVFWFGRMVVREDADMGEAGMYTVIGGGDEEVNRRGVDFARRWMRCYRVYTMYDGIVPTCT</sequence>
<reference evidence="2" key="1">
    <citation type="journal article" date="2020" name="Stud. Mycol.">
        <title>101 Dothideomycetes genomes: a test case for predicting lifestyles and emergence of pathogens.</title>
        <authorList>
            <person name="Haridas S."/>
            <person name="Albert R."/>
            <person name="Binder M."/>
            <person name="Bloem J."/>
            <person name="Labutti K."/>
            <person name="Salamov A."/>
            <person name="Andreopoulos B."/>
            <person name="Baker S."/>
            <person name="Barry K."/>
            <person name="Bills G."/>
            <person name="Bluhm B."/>
            <person name="Cannon C."/>
            <person name="Castanera R."/>
            <person name="Culley D."/>
            <person name="Daum C."/>
            <person name="Ezra D."/>
            <person name="Gonzalez J."/>
            <person name="Henrissat B."/>
            <person name="Kuo A."/>
            <person name="Liang C."/>
            <person name="Lipzen A."/>
            <person name="Lutzoni F."/>
            <person name="Magnuson J."/>
            <person name="Mondo S."/>
            <person name="Nolan M."/>
            <person name="Ohm R."/>
            <person name="Pangilinan J."/>
            <person name="Park H.-J."/>
            <person name="Ramirez L."/>
            <person name="Alfaro M."/>
            <person name="Sun H."/>
            <person name="Tritt A."/>
            <person name="Yoshinaga Y."/>
            <person name="Zwiers L.-H."/>
            <person name="Turgeon B."/>
            <person name="Goodwin S."/>
            <person name="Spatafora J."/>
            <person name="Crous P."/>
            <person name="Grigoriev I."/>
        </authorList>
    </citation>
    <scope>NUCLEOTIDE SEQUENCE</scope>
    <source>
        <strain evidence="2">CBS 379.55</strain>
    </source>
</reference>
<dbReference type="RefSeq" id="XP_033655938.1">
    <property type="nucleotide sequence ID" value="XM_033794157.1"/>
</dbReference>
<dbReference type="EMBL" id="ML986488">
    <property type="protein sequence ID" value="KAF2278399.1"/>
    <property type="molecule type" value="Genomic_DNA"/>
</dbReference>
<protein>
    <submittedName>
        <fullName evidence="2">Uncharacterized protein</fullName>
    </submittedName>
</protein>